<dbReference type="EMBL" id="KB456271">
    <property type="protein sequence ID" value="EMF08289.1"/>
    <property type="molecule type" value="Genomic_DNA"/>
</dbReference>
<dbReference type="PANTHER" id="PTHR34598">
    <property type="entry name" value="BLL6449 PROTEIN"/>
    <property type="match status" value="1"/>
</dbReference>
<dbReference type="RefSeq" id="XP_016756410.1">
    <property type="nucleotide sequence ID" value="XM_016908257.1"/>
</dbReference>
<keyword evidence="4" id="KW-1185">Reference proteome</keyword>
<evidence type="ECO:0000256" key="2">
    <source>
        <dbReference type="ARBA" id="ARBA00023604"/>
    </source>
</evidence>
<proteinExistence type="inferred from homology"/>
<dbReference type="Proteomes" id="UP000016931">
    <property type="component" value="Unassembled WGS sequence"/>
</dbReference>
<evidence type="ECO:0000313" key="3">
    <source>
        <dbReference type="EMBL" id="EMF08289.1"/>
    </source>
</evidence>
<dbReference type="OMA" id="DMAMTDG"/>
<dbReference type="PANTHER" id="PTHR34598:SF3">
    <property type="entry name" value="OXIDOREDUCTASE AN1597"/>
    <property type="match status" value="1"/>
</dbReference>
<gene>
    <name evidence="3" type="ORF">SEPMUDRAFT_166763</name>
</gene>
<evidence type="ECO:0000256" key="1">
    <source>
        <dbReference type="ARBA" id="ARBA00023002"/>
    </source>
</evidence>
<organism evidence="3 4">
    <name type="scientific">Sphaerulina musiva (strain SO2202)</name>
    <name type="common">Poplar stem canker fungus</name>
    <name type="synonym">Septoria musiva</name>
    <dbReference type="NCBI Taxonomy" id="692275"/>
    <lineage>
        <taxon>Eukaryota</taxon>
        <taxon>Fungi</taxon>
        <taxon>Dikarya</taxon>
        <taxon>Ascomycota</taxon>
        <taxon>Pezizomycotina</taxon>
        <taxon>Dothideomycetes</taxon>
        <taxon>Dothideomycetidae</taxon>
        <taxon>Mycosphaerellales</taxon>
        <taxon>Mycosphaerellaceae</taxon>
        <taxon>Sphaerulina</taxon>
    </lineage>
</organism>
<dbReference type="NCBIfam" id="NF041278">
    <property type="entry name" value="CmcJ_NvfI_EfuI"/>
    <property type="match status" value="1"/>
</dbReference>
<dbReference type="AlphaFoldDB" id="M3AS06"/>
<comment type="similarity">
    <text evidence="2">Belongs to the asaB hydroxylase/desaturase family.</text>
</comment>
<keyword evidence="1" id="KW-0560">Oxidoreductase</keyword>
<dbReference type="OrthoDB" id="412788at2759"/>
<dbReference type="STRING" id="692275.M3AS06"/>
<dbReference type="GO" id="GO:0016491">
    <property type="term" value="F:oxidoreductase activity"/>
    <property type="evidence" value="ECO:0007669"/>
    <property type="project" value="UniProtKB-KW"/>
</dbReference>
<reference evidence="3 4" key="1">
    <citation type="journal article" date="2012" name="PLoS Pathog.">
        <title>Diverse lifestyles and strategies of plant pathogenesis encoded in the genomes of eighteen Dothideomycetes fungi.</title>
        <authorList>
            <person name="Ohm R.A."/>
            <person name="Feau N."/>
            <person name="Henrissat B."/>
            <person name="Schoch C.L."/>
            <person name="Horwitz B.A."/>
            <person name="Barry K.W."/>
            <person name="Condon B.J."/>
            <person name="Copeland A.C."/>
            <person name="Dhillon B."/>
            <person name="Glaser F."/>
            <person name="Hesse C.N."/>
            <person name="Kosti I."/>
            <person name="LaButti K."/>
            <person name="Lindquist E.A."/>
            <person name="Lucas S."/>
            <person name="Salamov A.A."/>
            <person name="Bradshaw R.E."/>
            <person name="Ciuffetti L."/>
            <person name="Hamelin R.C."/>
            <person name="Kema G.H.J."/>
            <person name="Lawrence C."/>
            <person name="Scott J.A."/>
            <person name="Spatafora J.W."/>
            <person name="Turgeon B.G."/>
            <person name="de Wit P.J.G.M."/>
            <person name="Zhong S."/>
            <person name="Goodwin S.B."/>
            <person name="Grigoriev I.V."/>
        </authorList>
    </citation>
    <scope>NUCLEOTIDE SEQUENCE [LARGE SCALE GENOMIC DNA]</scope>
    <source>
        <strain evidence="3 4">SO2202</strain>
    </source>
</reference>
<evidence type="ECO:0000313" key="4">
    <source>
        <dbReference type="Proteomes" id="UP000016931"/>
    </source>
</evidence>
<evidence type="ECO:0008006" key="5">
    <source>
        <dbReference type="Google" id="ProtNLM"/>
    </source>
</evidence>
<sequence>MSSPEPHVVHATLNYFLEPEKGGYDEFWFGTVGEKRRPFEYVRVPITDMRGREEDFQLDTHGFQYARASSRLTPEDTNSHERIREVYYQECADLMKKMTGASRVHVMGHVCRKQNWDTMEEVTKHQDDMERTLVPTSARYIHVDYSYDGARTRLDFYLPKESAELSKKRWAIINIWRPIYPITRENLTLLDARSISDAELRPVIAKFRRPDDAEKLPPITRAAYNRNDVETWSVAAPKTPEQHQWYYCSHMDPSEVLFIKIFDSSEEDGVARRTPHTAFTCDEDCGDQRQSIELRSLVFWDD</sequence>
<name>M3AS06_SPHMS</name>
<accession>M3AS06</accession>
<dbReference type="eggNOG" id="ENOG502SMV5">
    <property type="taxonomic scope" value="Eukaryota"/>
</dbReference>
<dbReference type="HOGENOM" id="CLU_042688_2_0_1"/>
<dbReference type="GeneID" id="27905394"/>
<protein>
    <recommendedName>
        <fullName evidence="5">GA4 desaturase family protein</fullName>
    </recommendedName>
</protein>
<dbReference type="InterPro" id="IPR044053">
    <property type="entry name" value="AsaB-like"/>
</dbReference>